<keyword evidence="1" id="KW-0732">Signal</keyword>
<evidence type="ECO:0000256" key="1">
    <source>
        <dbReference type="SAM" id="SignalP"/>
    </source>
</evidence>
<reference evidence="2" key="1">
    <citation type="submission" date="2018-01" db="EMBL/GenBank/DDBJ databases">
        <title>An insight into the sialome of Amazonian anophelines.</title>
        <authorList>
            <person name="Ribeiro J.M."/>
            <person name="Scarpassa V."/>
            <person name="Calvo E."/>
        </authorList>
    </citation>
    <scope>NUCLEOTIDE SEQUENCE</scope>
</reference>
<proteinExistence type="predicted"/>
<sequence>MRHDACWLLLPLRQNVSLWLVRFWVPLATGSETFERSAAWHIPPLRVLAGWLAGWQLMNAICTHSADHGVATKSIFIIRGYSEEAFP</sequence>
<organism evidence="2">
    <name type="scientific">Anopheles darlingi</name>
    <name type="common">Mosquito</name>
    <dbReference type="NCBI Taxonomy" id="43151"/>
    <lineage>
        <taxon>Eukaryota</taxon>
        <taxon>Metazoa</taxon>
        <taxon>Ecdysozoa</taxon>
        <taxon>Arthropoda</taxon>
        <taxon>Hexapoda</taxon>
        <taxon>Insecta</taxon>
        <taxon>Pterygota</taxon>
        <taxon>Neoptera</taxon>
        <taxon>Endopterygota</taxon>
        <taxon>Diptera</taxon>
        <taxon>Nematocera</taxon>
        <taxon>Culicoidea</taxon>
        <taxon>Culicidae</taxon>
        <taxon>Anophelinae</taxon>
        <taxon>Anopheles</taxon>
    </lineage>
</organism>
<dbReference type="AlphaFoldDB" id="A0A2M4D9G9"/>
<dbReference type="EMBL" id="GGFL01010042">
    <property type="protein sequence ID" value="MBW74220.1"/>
    <property type="molecule type" value="Transcribed_RNA"/>
</dbReference>
<feature type="signal peptide" evidence="1">
    <location>
        <begin position="1"/>
        <end position="30"/>
    </location>
</feature>
<feature type="chain" id="PRO_5014967098" evidence="1">
    <location>
        <begin position="31"/>
        <end position="87"/>
    </location>
</feature>
<protein>
    <submittedName>
        <fullName evidence="2">Putative secreted protein</fullName>
    </submittedName>
</protein>
<evidence type="ECO:0000313" key="2">
    <source>
        <dbReference type="EMBL" id="MBW74220.1"/>
    </source>
</evidence>
<accession>A0A2M4D9G9</accession>
<name>A0A2M4D9G9_ANODA</name>